<dbReference type="OrthoDB" id="9805142at2"/>
<dbReference type="InterPro" id="IPR049830">
    <property type="entry name" value="HndD"/>
</dbReference>
<comment type="cofactor">
    <cofactor evidence="13">
        <name>[2Fe-2S] cluster</name>
        <dbReference type="ChEBI" id="CHEBI:190135"/>
    </cofactor>
</comment>
<dbReference type="SUPFAM" id="SSF53920">
    <property type="entry name" value="Fe-only hydrogenase"/>
    <property type="match status" value="1"/>
</dbReference>
<evidence type="ECO:0000259" key="14">
    <source>
        <dbReference type="PROSITE" id="PS51085"/>
    </source>
</evidence>
<comment type="subcellular location">
    <subcellularLocation>
        <location evidence="2">Membrane</location>
    </subcellularLocation>
</comment>
<dbReference type="Pfam" id="PF10588">
    <property type="entry name" value="NADH-G_4Fe-4S_3"/>
    <property type="match status" value="1"/>
</dbReference>
<keyword evidence="4" id="KW-0004">4Fe-4S</keyword>
<dbReference type="InterPro" id="IPR000283">
    <property type="entry name" value="NADH_UbQ_OxRdtase_75kDa_su_CS"/>
</dbReference>
<dbReference type="PROSITE" id="PS00641">
    <property type="entry name" value="COMPLEX1_75K_1"/>
    <property type="match status" value="1"/>
</dbReference>
<dbReference type="GO" id="GO:0042773">
    <property type="term" value="P:ATP synthesis coupled electron transport"/>
    <property type="evidence" value="ECO:0007669"/>
    <property type="project" value="InterPro"/>
</dbReference>
<dbReference type="GO" id="GO:0051539">
    <property type="term" value="F:4 iron, 4 sulfur cluster binding"/>
    <property type="evidence" value="ECO:0007669"/>
    <property type="project" value="UniProtKB-KW"/>
</dbReference>
<dbReference type="CDD" id="cd00207">
    <property type="entry name" value="fer2"/>
    <property type="match status" value="1"/>
</dbReference>
<dbReference type="InterPro" id="IPR004108">
    <property type="entry name" value="Fe_hydrogenase_lsu_C"/>
</dbReference>
<name>A0A1M6AUX8_9FIRM</name>
<keyword evidence="12" id="KW-0472">Membrane</keyword>
<dbReference type="InterPro" id="IPR013352">
    <property type="entry name" value="Fe_hydrogenase_subset"/>
</dbReference>
<dbReference type="Gene3D" id="4.10.260.20">
    <property type="entry name" value="Iron hydrogenase, small subunit"/>
    <property type="match status" value="1"/>
</dbReference>
<dbReference type="Pfam" id="PF02256">
    <property type="entry name" value="Fe_hyd_SSU"/>
    <property type="match status" value="1"/>
</dbReference>
<dbReference type="PROSITE" id="PS00198">
    <property type="entry name" value="4FE4S_FER_1"/>
    <property type="match status" value="1"/>
</dbReference>
<dbReference type="Gene3D" id="3.30.70.20">
    <property type="match status" value="1"/>
</dbReference>
<dbReference type="InterPro" id="IPR017896">
    <property type="entry name" value="4Fe4S_Fe-S-bd"/>
</dbReference>
<keyword evidence="9" id="KW-0408">Iron</keyword>
<sequence length="578" mass="63510">MDMVNLTIDGIKTQAPKGTTVLEAARSLNINIPTLCYLKDINEVGACRMCLVEVKGARALQAACVLPVSEGMEVKTNSKAVREARTTVLKLILARHERECLTCSRNLKCELQKLAEDMGIDTVDYEGEKIHYKVDMASPSIVRDQNKCILCGRCISVCKNVQGAGVINFARRGIKTTVTTSYDRSLSDVACITCGQCIKVCPVGALREKDDRDRVWEALDNDELYVIAQTAPAVRVALGEEFGLPVGTNVEGKMVAALRRLGFDKVFDTDFAADLTIIEEGTELINRIKNGGKLPMITSCSPGWIKYCEHYYSDFLDNLSTCKSPHQMLGALAKSYYAEKMNIDPKKIFVVSVMPCTAKKFESGRDELTVDGLRDVDAVLTTRELAKMIKEAGIDFKSLEDDKFDRVMGESTGAAVIFGTTGGVMEAALRTVADLLEGKDLDNIDYTPVRGLEGIKEATVKIGDLDVKVAVAHGTGNAGKLLERVRNGEADYHFIEVMGCPGGCINGGGQPIIIDKEKTEEVCRLRAQGLYDIDKGMVLRKSHKNPEIKALYDDYLGEANGHKAHHLLHTHYVKRERV</sequence>
<evidence type="ECO:0000256" key="4">
    <source>
        <dbReference type="ARBA" id="ARBA00022485"/>
    </source>
</evidence>
<dbReference type="InterPro" id="IPR036010">
    <property type="entry name" value="2Fe-2S_ferredoxin-like_sf"/>
</dbReference>
<keyword evidence="8" id="KW-1278">Translocase</keyword>
<evidence type="ECO:0000259" key="15">
    <source>
        <dbReference type="PROSITE" id="PS51379"/>
    </source>
</evidence>
<evidence type="ECO:0000256" key="12">
    <source>
        <dbReference type="ARBA" id="ARBA00023136"/>
    </source>
</evidence>
<dbReference type="FunFam" id="3.10.20.740:FF:000004">
    <property type="entry name" value="NADH-quinone oxidoreductase"/>
    <property type="match status" value="1"/>
</dbReference>
<dbReference type="PROSITE" id="PS51379">
    <property type="entry name" value="4FE4S_FER_2"/>
    <property type="match status" value="2"/>
</dbReference>
<dbReference type="PROSITE" id="PS51839">
    <property type="entry name" value="4FE4S_HC3"/>
    <property type="match status" value="1"/>
</dbReference>
<dbReference type="SMART" id="SM00929">
    <property type="entry name" value="NADH-G_4Fe-4S_3"/>
    <property type="match status" value="1"/>
</dbReference>
<dbReference type="InterPro" id="IPR017900">
    <property type="entry name" value="4Fe4S_Fe_S_CS"/>
</dbReference>
<gene>
    <name evidence="17" type="ORF">SAMN02745176_00127</name>
</gene>
<dbReference type="Pfam" id="PF22117">
    <property type="entry name" value="Fer4_Nqo3"/>
    <property type="match status" value="1"/>
</dbReference>
<dbReference type="SUPFAM" id="SSF54862">
    <property type="entry name" value="4Fe-4S ferredoxins"/>
    <property type="match status" value="1"/>
</dbReference>
<feature type="domain" description="2Fe-2S ferredoxin-type" evidence="14">
    <location>
        <begin position="2"/>
        <end position="80"/>
    </location>
</feature>
<evidence type="ECO:0000256" key="10">
    <source>
        <dbReference type="ARBA" id="ARBA00023014"/>
    </source>
</evidence>
<evidence type="ECO:0000256" key="7">
    <source>
        <dbReference type="ARBA" id="ARBA00022737"/>
    </source>
</evidence>
<dbReference type="RefSeq" id="WP_073023443.1">
    <property type="nucleotide sequence ID" value="NZ_FQZS01000003.1"/>
</dbReference>
<organism evidence="17 18">
    <name type="scientific">Lutispora thermophila DSM 19022</name>
    <dbReference type="NCBI Taxonomy" id="1122184"/>
    <lineage>
        <taxon>Bacteria</taxon>
        <taxon>Bacillati</taxon>
        <taxon>Bacillota</taxon>
        <taxon>Clostridia</taxon>
        <taxon>Lutisporales</taxon>
        <taxon>Lutisporaceae</taxon>
        <taxon>Lutispora</taxon>
    </lineage>
</organism>
<comment type="cofactor">
    <cofactor evidence="1">
        <name>[4Fe-4S] cluster</name>
        <dbReference type="ChEBI" id="CHEBI:49883"/>
    </cofactor>
</comment>
<feature type="domain" description="4Fe-4S His(Cys)3-ligated-type" evidence="16">
    <location>
        <begin position="80"/>
        <end position="119"/>
    </location>
</feature>
<feature type="domain" description="4Fe-4S ferredoxin-type" evidence="15">
    <location>
        <begin position="182"/>
        <end position="211"/>
    </location>
</feature>
<dbReference type="STRING" id="1122184.SAMN02745176_00127"/>
<evidence type="ECO:0000259" key="16">
    <source>
        <dbReference type="PROSITE" id="PS51839"/>
    </source>
</evidence>
<dbReference type="NCBIfam" id="NF040763">
    <property type="entry name" value="FeFe_hydrog_A6"/>
    <property type="match status" value="1"/>
</dbReference>
<reference evidence="17 18" key="1">
    <citation type="submission" date="2016-11" db="EMBL/GenBank/DDBJ databases">
        <authorList>
            <person name="Jaros S."/>
            <person name="Januszkiewicz K."/>
            <person name="Wedrychowicz H."/>
        </authorList>
    </citation>
    <scope>NUCLEOTIDE SEQUENCE [LARGE SCALE GENOMIC DNA]</scope>
    <source>
        <strain evidence="17 18">DSM 19022</strain>
    </source>
</reference>
<keyword evidence="7" id="KW-0677">Repeat</keyword>
<evidence type="ECO:0000256" key="9">
    <source>
        <dbReference type="ARBA" id="ARBA00023004"/>
    </source>
</evidence>
<dbReference type="NCBIfam" id="TIGR02512">
    <property type="entry name" value="FeFe_hydrog_A"/>
    <property type="match status" value="1"/>
</dbReference>
<protein>
    <submittedName>
        <fullName evidence="17">NAD(P)-dependent iron-only hydrogenase catalytic subunit</fullName>
    </submittedName>
</protein>
<evidence type="ECO:0000256" key="6">
    <source>
        <dbReference type="ARBA" id="ARBA00022723"/>
    </source>
</evidence>
<evidence type="ECO:0000256" key="2">
    <source>
        <dbReference type="ARBA" id="ARBA00004370"/>
    </source>
</evidence>
<dbReference type="Gene3D" id="3.10.20.740">
    <property type="match status" value="1"/>
</dbReference>
<dbReference type="InterPro" id="IPR036991">
    <property type="entry name" value="Fe_hydrogenase_ssu_sf"/>
</dbReference>
<dbReference type="Gene3D" id="3.40.950.10">
    <property type="entry name" value="Fe-only Hydrogenase (Larger Subunit), Chain L, domain 3"/>
    <property type="match status" value="1"/>
</dbReference>
<keyword evidence="10" id="KW-0411">Iron-sulfur</keyword>
<dbReference type="PROSITE" id="PS51085">
    <property type="entry name" value="2FE2S_FER_2"/>
    <property type="match status" value="1"/>
</dbReference>
<comment type="similarity">
    <text evidence="3">Belongs to the complex I 75 kDa subunit family.</text>
</comment>
<dbReference type="InterPro" id="IPR001041">
    <property type="entry name" value="2Fe-2S_ferredoxin-type"/>
</dbReference>
<dbReference type="InterPro" id="IPR003149">
    <property type="entry name" value="Fe_hydrogenase_ssu"/>
</dbReference>
<keyword evidence="18" id="KW-1185">Reference proteome</keyword>
<proteinExistence type="inferred from homology"/>
<evidence type="ECO:0000256" key="5">
    <source>
        <dbReference type="ARBA" id="ARBA00022714"/>
    </source>
</evidence>
<dbReference type="Proteomes" id="UP000184442">
    <property type="component" value="Unassembled WGS sequence"/>
</dbReference>
<keyword evidence="11" id="KW-0520">NAD</keyword>
<dbReference type="GO" id="GO:0008137">
    <property type="term" value="F:NADH dehydrogenase (ubiquinone) activity"/>
    <property type="evidence" value="ECO:0007669"/>
    <property type="project" value="InterPro"/>
</dbReference>
<dbReference type="InterPro" id="IPR009016">
    <property type="entry name" value="Fe_hydrogenase"/>
</dbReference>
<dbReference type="InterPro" id="IPR050340">
    <property type="entry name" value="Cytosolic_Fe-S_CAF"/>
</dbReference>
<dbReference type="EMBL" id="FQZS01000003">
    <property type="protein sequence ID" value="SHI40260.1"/>
    <property type="molecule type" value="Genomic_DNA"/>
</dbReference>
<dbReference type="GO" id="GO:0005506">
    <property type="term" value="F:iron ion binding"/>
    <property type="evidence" value="ECO:0007669"/>
    <property type="project" value="InterPro"/>
</dbReference>
<feature type="domain" description="4Fe-4S ferredoxin-type" evidence="15">
    <location>
        <begin position="139"/>
        <end position="169"/>
    </location>
</feature>
<dbReference type="SMART" id="SM00902">
    <property type="entry name" value="Fe_hyd_SSU"/>
    <property type="match status" value="1"/>
</dbReference>
<dbReference type="GO" id="GO:0051537">
    <property type="term" value="F:2 iron, 2 sulfur cluster binding"/>
    <property type="evidence" value="ECO:0007669"/>
    <property type="project" value="UniProtKB-KW"/>
</dbReference>
<dbReference type="Pfam" id="PF13510">
    <property type="entry name" value="Fer2_4"/>
    <property type="match status" value="1"/>
</dbReference>
<dbReference type="AlphaFoldDB" id="A0A1M6AUX8"/>
<keyword evidence="5" id="KW-0001">2Fe-2S</keyword>
<dbReference type="InterPro" id="IPR054351">
    <property type="entry name" value="NADH_UbQ_OxRdtase_ferredoxin"/>
</dbReference>
<dbReference type="GO" id="GO:0016020">
    <property type="term" value="C:membrane"/>
    <property type="evidence" value="ECO:0007669"/>
    <property type="project" value="UniProtKB-SubCell"/>
</dbReference>
<evidence type="ECO:0000313" key="17">
    <source>
        <dbReference type="EMBL" id="SHI40260.1"/>
    </source>
</evidence>
<dbReference type="FunFam" id="3.30.70.20:FF:000035">
    <property type="entry name" value="Iron hydrogenase 1"/>
    <property type="match status" value="1"/>
</dbReference>
<evidence type="ECO:0000313" key="18">
    <source>
        <dbReference type="Proteomes" id="UP000184442"/>
    </source>
</evidence>
<dbReference type="Pfam" id="PF02906">
    <property type="entry name" value="Fe_hyd_lg_C"/>
    <property type="match status" value="1"/>
</dbReference>
<evidence type="ECO:0000256" key="1">
    <source>
        <dbReference type="ARBA" id="ARBA00001966"/>
    </source>
</evidence>
<evidence type="ECO:0000256" key="3">
    <source>
        <dbReference type="ARBA" id="ARBA00005404"/>
    </source>
</evidence>
<dbReference type="Gene3D" id="3.40.50.1780">
    <property type="match status" value="1"/>
</dbReference>
<accession>A0A1M6AUX8</accession>
<evidence type="ECO:0000256" key="11">
    <source>
        <dbReference type="ARBA" id="ARBA00023027"/>
    </source>
</evidence>
<keyword evidence="6" id="KW-0479">Metal-binding</keyword>
<dbReference type="PANTHER" id="PTHR11615">
    <property type="entry name" value="NITRATE, FORMATE, IRON DEHYDROGENASE"/>
    <property type="match status" value="1"/>
</dbReference>
<evidence type="ECO:0000256" key="13">
    <source>
        <dbReference type="ARBA" id="ARBA00034078"/>
    </source>
</evidence>
<dbReference type="GO" id="GO:0008901">
    <property type="term" value="F:ferredoxin hydrogenase activity"/>
    <property type="evidence" value="ECO:0007669"/>
    <property type="project" value="InterPro"/>
</dbReference>
<dbReference type="SUPFAM" id="SSF54292">
    <property type="entry name" value="2Fe-2S ferredoxin-like"/>
    <property type="match status" value="1"/>
</dbReference>
<evidence type="ECO:0000256" key="8">
    <source>
        <dbReference type="ARBA" id="ARBA00022967"/>
    </source>
</evidence>
<dbReference type="InterPro" id="IPR019574">
    <property type="entry name" value="NADH_UbQ_OxRdtase_Gsu_4Fe4S-bd"/>
</dbReference>